<evidence type="ECO:0000313" key="8">
    <source>
        <dbReference type="Proteomes" id="UP000033054"/>
    </source>
</evidence>
<dbReference type="Gene3D" id="3.50.50.60">
    <property type="entry name" value="FAD/NAD(P)-binding domain"/>
    <property type="match status" value="2"/>
</dbReference>
<keyword evidence="5" id="KW-0560">Oxidoreductase</keyword>
<evidence type="ECO:0000313" key="7">
    <source>
        <dbReference type="EMBL" id="AKD54373.1"/>
    </source>
</evidence>
<gene>
    <name evidence="7" type="ORF">SD10_05055</name>
</gene>
<evidence type="ECO:0000256" key="5">
    <source>
        <dbReference type="ARBA" id="ARBA00023002"/>
    </source>
</evidence>
<dbReference type="Proteomes" id="UP000033054">
    <property type="component" value="Chromosome"/>
</dbReference>
<dbReference type="OrthoDB" id="9798604at2"/>
<evidence type="ECO:0000256" key="2">
    <source>
        <dbReference type="ARBA" id="ARBA00010790"/>
    </source>
</evidence>
<evidence type="ECO:0000256" key="3">
    <source>
        <dbReference type="ARBA" id="ARBA00022630"/>
    </source>
</evidence>
<dbReference type="InterPro" id="IPR051473">
    <property type="entry name" value="P2Ox-like"/>
</dbReference>
<sequence>MIVTKNTFQPGQKLDADICIIGSGPAAISMALSLNGSPLSVILLTGGSWTETIANQDLYRGGVFPAGSHEPLEENRRRQFGGTSSAWGGRCIPFEPIDFKTRSWVPDGKWPITYDDLLPYYYEAADLCQIGRFEFDAQKAFPDSKREILEGLDSEELISYPLERWSPPVHFGKVYQGTLENSKNIQVLMDAHVISLQTQDNPSQVSHVDISMSGTRLSVQARRFVLATGGIENARLLLSSKNDRFPTGLGNQNDNVGRYYMVHLSGIFAEVKLRDKQKLMAEFERDAGGVYCRRRWWFPEPVQEANKLLNSIFFLYHPNTTNGHRDVLFSSRFVAKSMLSILSQKSVNRSISKARQLMPALREHSVNIAKNGLLEVPDLIQLSLKRMAKRRLPFLLPSKRNDYWGLYFQTEQAPNRESRVCLSESQTDSFGVPRAEVKLAFLDADIDSIVKAHTLFVDAFTSKDLGEIRYSETGLRTYMQERLKAFNSASHHIGTTRMSDDPKTGVVDKDAKVYGLDNLYVAGSSVFPTGGHANPTLTIVAHALLLANHLKHKPLSE</sequence>
<keyword evidence="4" id="KW-0274">FAD</keyword>
<dbReference type="Pfam" id="PF05199">
    <property type="entry name" value="GMC_oxred_C"/>
    <property type="match status" value="1"/>
</dbReference>
<feature type="domain" description="Glucose-methanol-choline oxidoreductase C-terminal" evidence="6">
    <location>
        <begin position="414"/>
        <end position="543"/>
    </location>
</feature>
<reference evidence="7 8" key="1">
    <citation type="journal article" date="2014" name="Curr. Microbiol.">
        <title>Spirosoma radiotolerans sp. nov., a gamma-radiation-resistant bacterium isolated from gamma ray-irradiated soil.</title>
        <authorList>
            <person name="Lee J.J."/>
            <person name="Srinivasan S."/>
            <person name="Lim S."/>
            <person name="Joe M."/>
            <person name="Im S."/>
            <person name="Bae S.I."/>
            <person name="Park K.R."/>
            <person name="Han J.H."/>
            <person name="Park S.H."/>
            <person name="Joo B.M."/>
            <person name="Park S.J."/>
            <person name="Kim M.K."/>
        </authorList>
    </citation>
    <scope>NUCLEOTIDE SEQUENCE [LARGE SCALE GENOMIC DNA]</scope>
    <source>
        <strain evidence="7 8">DG5A</strain>
    </source>
</reference>
<dbReference type="HOGENOM" id="CLU_008878_4_1_10"/>
<dbReference type="STRING" id="1379870.SD10_05055"/>
<dbReference type="KEGG" id="srd:SD10_05055"/>
<keyword evidence="3" id="KW-0285">Flavoprotein</keyword>
<keyword evidence="8" id="KW-1185">Reference proteome</keyword>
<dbReference type="InterPro" id="IPR007867">
    <property type="entry name" value="GMC_OxRtase_C"/>
</dbReference>
<proteinExistence type="inferred from homology"/>
<dbReference type="PATRIC" id="fig|1379870.5.peg.1100"/>
<evidence type="ECO:0000256" key="1">
    <source>
        <dbReference type="ARBA" id="ARBA00001974"/>
    </source>
</evidence>
<dbReference type="SUPFAM" id="SSF51905">
    <property type="entry name" value="FAD/NAD(P)-binding domain"/>
    <property type="match status" value="1"/>
</dbReference>
<comment type="cofactor">
    <cofactor evidence="1">
        <name>FAD</name>
        <dbReference type="ChEBI" id="CHEBI:57692"/>
    </cofactor>
</comment>
<evidence type="ECO:0000259" key="6">
    <source>
        <dbReference type="Pfam" id="PF05199"/>
    </source>
</evidence>
<evidence type="ECO:0000256" key="4">
    <source>
        <dbReference type="ARBA" id="ARBA00022827"/>
    </source>
</evidence>
<organism evidence="7 8">
    <name type="scientific">Spirosoma radiotolerans</name>
    <dbReference type="NCBI Taxonomy" id="1379870"/>
    <lineage>
        <taxon>Bacteria</taxon>
        <taxon>Pseudomonadati</taxon>
        <taxon>Bacteroidota</taxon>
        <taxon>Cytophagia</taxon>
        <taxon>Cytophagales</taxon>
        <taxon>Cytophagaceae</taxon>
        <taxon>Spirosoma</taxon>
    </lineage>
</organism>
<dbReference type="EMBL" id="CP010429">
    <property type="protein sequence ID" value="AKD54373.1"/>
    <property type="molecule type" value="Genomic_DNA"/>
</dbReference>
<comment type="similarity">
    <text evidence="2">Belongs to the GMC oxidoreductase family.</text>
</comment>
<dbReference type="PANTHER" id="PTHR42784:SF1">
    <property type="entry name" value="PYRANOSE 2-OXIDASE"/>
    <property type="match status" value="1"/>
</dbReference>
<dbReference type="PANTHER" id="PTHR42784">
    <property type="entry name" value="PYRANOSE 2-OXIDASE"/>
    <property type="match status" value="1"/>
</dbReference>
<accession>A0A0E3ZSH3</accession>
<dbReference type="GO" id="GO:0016614">
    <property type="term" value="F:oxidoreductase activity, acting on CH-OH group of donors"/>
    <property type="evidence" value="ECO:0007669"/>
    <property type="project" value="InterPro"/>
</dbReference>
<dbReference type="AlphaFoldDB" id="A0A0E3ZSH3"/>
<name>A0A0E3ZSH3_9BACT</name>
<dbReference type="InterPro" id="IPR036188">
    <property type="entry name" value="FAD/NAD-bd_sf"/>
</dbReference>
<protein>
    <recommendedName>
        <fullName evidence="6">Glucose-methanol-choline oxidoreductase C-terminal domain-containing protein</fullName>
    </recommendedName>
</protein>
<dbReference type="RefSeq" id="WP_046375969.1">
    <property type="nucleotide sequence ID" value="NZ_CP010429.1"/>
</dbReference>